<proteinExistence type="predicted"/>
<dbReference type="InterPro" id="IPR013984">
    <property type="entry name" value="Ald_Fedxn_OxRdtase_dom2"/>
</dbReference>
<reference evidence="1 2" key="1">
    <citation type="submission" date="2020-08" db="EMBL/GenBank/DDBJ databases">
        <title>Bridging the membrane lipid divide: bacteria of the FCB group superphylum have the potential to synthesize archaeal ether lipids.</title>
        <authorList>
            <person name="Villanueva L."/>
            <person name="Von Meijenfeldt F.A.B."/>
            <person name="Westbye A.B."/>
            <person name="Yadav S."/>
            <person name="Hopmans E.C."/>
            <person name="Dutilh B.E."/>
            <person name="Sinninghe Damste J.S."/>
        </authorList>
    </citation>
    <scope>NUCLEOTIDE SEQUENCE [LARGE SCALE GENOMIC DNA]</scope>
    <source>
        <strain evidence="1">NIOZ-UU27</strain>
    </source>
</reference>
<accession>A0A8J6N071</accession>
<dbReference type="GO" id="GO:0051536">
    <property type="term" value="F:iron-sulfur cluster binding"/>
    <property type="evidence" value="ECO:0007669"/>
    <property type="project" value="InterPro"/>
</dbReference>
<dbReference type="GO" id="GO:0009055">
    <property type="term" value="F:electron transfer activity"/>
    <property type="evidence" value="ECO:0007669"/>
    <property type="project" value="InterPro"/>
</dbReference>
<dbReference type="Gene3D" id="1.10.569.10">
    <property type="entry name" value="Aldehyde Ferredoxin Oxidoreductase Protein, subunit A, domain 2"/>
    <property type="match status" value="1"/>
</dbReference>
<name>A0A8J6N071_9DELT</name>
<comment type="caution">
    <text evidence="1">The sequence shown here is derived from an EMBL/GenBank/DDBJ whole genome shotgun (WGS) entry which is preliminary data.</text>
</comment>
<dbReference type="InterPro" id="IPR036021">
    <property type="entry name" value="Tungsten_al_ferr_oxy-like_C"/>
</dbReference>
<protein>
    <submittedName>
        <fullName evidence="1">Uncharacterized protein</fullName>
    </submittedName>
</protein>
<dbReference type="SUPFAM" id="SSF48310">
    <property type="entry name" value="Aldehyde ferredoxin oxidoreductase, C-terminal domains"/>
    <property type="match status" value="1"/>
</dbReference>
<sequence length="42" mass="4710">MGKGTPLGCFQCIIHCSNEFTDMDGKYVTSSLEYETIWSMDA</sequence>
<dbReference type="AlphaFoldDB" id="A0A8J6N071"/>
<dbReference type="EMBL" id="JACNJD010000232">
    <property type="protein sequence ID" value="MBC8177733.1"/>
    <property type="molecule type" value="Genomic_DNA"/>
</dbReference>
<gene>
    <name evidence="1" type="ORF">H8E19_10045</name>
</gene>
<dbReference type="Proteomes" id="UP000650524">
    <property type="component" value="Unassembled WGS sequence"/>
</dbReference>
<evidence type="ECO:0000313" key="2">
    <source>
        <dbReference type="Proteomes" id="UP000650524"/>
    </source>
</evidence>
<organism evidence="1 2">
    <name type="scientific">Candidatus Desulfacyla euxinica</name>
    <dbReference type="NCBI Taxonomy" id="2841693"/>
    <lineage>
        <taxon>Bacteria</taxon>
        <taxon>Deltaproteobacteria</taxon>
        <taxon>Candidatus Desulfacyla</taxon>
    </lineage>
</organism>
<dbReference type="GO" id="GO:0016625">
    <property type="term" value="F:oxidoreductase activity, acting on the aldehyde or oxo group of donors, iron-sulfur protein as acceptor"/>
    <property type="evidence" value="ECO:0007669"/>
    <property type="project" value="InterPro"/>
</dbReference>
<evidence type="ECO:0000313" key="1">
    <source>
        <dbReference type="EMBL" id="MBC8177733.1"/>
    </source>
</evidence>